<protein>
    <submittedName>
        <fullName evidence="1">Uncharacterized protein</fullName>
    </submittedName>
</protein>
<dbReference type="Proteomes" id="UP000003639">
    <property type="component" value="Unassembled WGS sequence"/>
</dbReference>
<organism evidence="1 2">
    <name type="scientific">Pseudoflavonifractor capillosus ATCC 29799</name>
    <dbReference type="NCBI Taxonomy" id="411467"/>
    <lineage>
        <taxon>Bacteria</taxon>
        <taxon>Bacillati</taxon>
        <taxon>Bacillota</taxon>
        <taxon>Clostridia</taxon>
        <taxon>Eubacteriales</taxon>
        <taxon>Oscillospiraceae</taxon>
        <taxon>Pseudoflavonifractor</taxon>
    </lineage>
</organism>
<evidence type="ECO:0000313" key="1">
    <source>
        <dbReference type="EMBL" id="EDN00373.1"/>
    </source>
</evidence>
<dbReference type="AlphaFoldDB" id="A6NU26"/>
<dbReference type="EMBL" id="AAXG02000011">
    <property type="protein sequence ID" value="EDN00373.1"/>
    <property type="molecule type" value="Genomic_DNA"/>
</dbReference>
<reference evidence="1 2" key="2">
    <citation type="submission" date="2007-06" db="EMBL/GenBank/DDBJ databases">
        <title>Draft genome sequence of Pseudoflavonifractor capillosus ATCC 29799.</title>
        <authorList>
            <person name="Sudarsanam P."/>
            <person name="Ley R."/>
            <person name="Guruge J."/>
            <person name="Turnbaugh P.J."/>
            <person name="Mahowald M."/>
            <person name="Liep D."/>
            <person name="Gordon J."/>
        </authorList>
    </citation>
    <scope>NUCLEOTIDE SEQUENCE [LARGE SCALE GENOMIC DNA]</scope>
    <source>
        <strain evidence="1 2">ATCC 29799</strain>
    </source>
</reference>
<comment type="caution">
    <text evidence="1">The sequence shown here is derived from an EMBL/GenBank/DDBJ whole genome shotgun (WGS) entry which is preliminary data.</text>
</comment>
<evidence type="ECO:0000313" key="2">
    <source>
        <dbReference type="Proteomes" id="UP000003639"/>
    </source>
</evidence>
<reference evidence="1 2" key="1">
    <citation type="submission" date="2007-04" db="EMBL/GenBank/DDBJ databases">
        <authorList>
            <person name="Fulton L."/>
            <person name="Clifton S."/>
            <person name="Fulton B."/>
            <person name="Xu J."/>
            <person name="Minx P."/>
            <person name="Pepin K.H."/>
            <person name="Johnson M."/>
            <person name="Thiruvilangam P."/>
            <person name="Bhonagiri V."/>
            <person name="Nash W.E."/>
            <person name="Mardis E.R."/>
            <person name="Wilson R.K."/>
        </authorList>
    </citation>
    <scope>NUCLEOTIDE SEQUENCE [LARGE SCALE GENOMIC DNA]</scope>
    <source>
        <strain evidence="1 2">ATCC 29799</strain>
    </source>
</reference>
<accession>A6NU26</accession>
<proteinExistence type="predicted"/>
<dbReference type="STRING" id="411467.BACCAP_01706"/>
<dbReference type="eggNOG" id="ENOG503305G">
    <property type="taxonomic scope" value="Bacteria"/>
</dbReference>
<gene>
    <name evidence="1" type="ORF">BACCAP_01706</name>
</gene>
<keyword evidence="2" id="KW-1185">Reference proteome</keyword>
<name>A6NU26_9FIRM</name>
<dbReference type="Pfam" id="PF20116">
    <property type="entry name" value="DUF6506"/>
    <property type="match status" value="1"/>
</dbReference>
<dbReference type="InterPro" id="IPR045441">
    <property type="entry name" value="DUF6506"/>
</dbReference>
<sequence length="107" mass="11656">MWKYRNDRVQEENEMKYAFLVMGSYDSAADRAEIQNGATRIIGVSSVEEACEIARTLQAEGVACIELCGAFGEEGARRVIDATGGTLAVGYVVHFPEQDGLFKAVFG</sequence>